<sequence length="205" mass="22229">MTDNASSEDTTQEITPETTQEVTRETPAQQLKLALIKNTKVVGIVMIIIGLLAILVPNFIGLAFNTFVGGIFLLASIALAFNAWHNKTQNMSLWFRPFVLAALALIIFTHPAIILGVLGLLIAIYFLISGFSSMVLAFELQSSAKIFSLLNGAISFVLGVVVLTSWPFSSAWIIGLIIGVSFMFDGIALLTIANQVNKTQEKLIN</sequence>
<feature type="compositionally biased region" description="Low complexity" evidence="1">
    <location>
        <begin position="8"/>
        <end position="21"/>
    </location>
</feature>
<dbReference type="RefSeq" id="WP_052093595.1">
    <property type="nucleotide sequence ID" value="NZ_JQEC01000016.1"/>
</dbReference>
<evidence type="ECO:0008006" key="5">
    <source>
        <dbReference type="Google" id="ProtNLM"/>
    </source>
</evidence>
<dbReference type="PATRIC" id="fig|28229.3.peg.1700"/>
<feature type="transmembrane region" description="Helical" evidence="2">
    <location>
        <begin position="120"/>
        <end position="140"/>
    </location>
</feature>
<evidence type="ECO:0000313" key="4">
    <source>
        <dbReference type="Proteomes" id="UP000029868"/>
    </source>
</evidence>
<feature type="transmembrane region" description="Helical" evidence="2">
    <location>
        <begin position="147"/>
        <end position="166"/>
    </location>
</feature>
<accession>A0A099KVS3</accession>
<evidence type="ECO:0000313" key="3">
    <source>
        <dbReference type="EMBL" id="KGJ94849.1"/>
    </source>
</evidence>
<dbReference type="OrthoDB" id="9815400at2"/>
<name>A0A099KVS3_COLPS</name>
<dbReference type="Pfam" id="PF03729">
    <property type="entry name" value="DUF308"/>
    <property type="match status" value="1"/>
</dbReference>
<dbReference type="AlphaFoldDB" id="A0A099KVS3"/>
<dbReference type="GO" id="GO:0005886">
    <property type="term" value="C:plasma membrane"/>
    <property type="evidence" value="ECO:0007669"/>
    <property type="project" value="TreeGrafter"/>
</dbReference>
<protein>
    <recommendedName>
        <fullName evidence="5">Acid-resistance membrane protein</fullName>
    </recommendedName>
</protein>
<dbReference type="InterPro" id="IPR005325">
    <property type="entry name" value="DUF308_memb"/>
</dbReference>
<proteinExistence type="predicted"/>
<evidence type="ECO:0000256" key="1">
    <source>
        <dbReference type="SAM" id="MobiDB-lite"/>
    </source>
</evidence>
<dbReference type="PANTHER" id="PTHR34989:SF1">
    <property type="entry name" value="PROTEIN HDED"/>
    <property type="match status" value="1"/>
</dbReference>
<feature type="transmembrane region" description="Helical" evidence="2">
    <location>
        <begin position="93"/>
        <end position="114"/>
    </location>
</feature>
<organism evidence="3 4">
    <name type="scientific">Colwellia psychrerythraea</name>
    <name type="common">Vibrio psychroerythus</name>
    <dbReference type="NCBI Taxonomy" id="28229"/>
    <lineage>
        <taxon>Bacteria</taxon>
        <taxon>Pseudomonadati</taxon>
        <taxon>Pseudomonadota</taxon>
        <taxon>Gammaproteobacteria</taxon>
        <taxon>Alteromonadales</taxon>
        <taxon>Colwelliaceae</taxon>
        <taxon>Colwellia</taxon>
    </lineage>
</organism>
<dbReference type="PANTHER" id="PTHR34989">
    <property type="entry name" value="PROTEIN HDED"/>
    <property type="match status" value="1"/>
</dbReference>
<dbReference type="InterPro" id="IPR052712">
    <property type="entry name" value="Acid_resist_chaperone_HdeD"/>
</dbReference>
<feature type="transmembrane region" description="Helical" evidence="2">
    <location>
        <begin position="66"/>
        <end position="84"/>
    </location>
</feature>
<keyword evidence="2" id="KW-0472">Membrane</keyword>
<dbReference type="Proteomes" id="UP000029868">
    <property type="component" value="Unassembled WGS sequence"/>
</dbReference>
<feature type="region of interest" description="Disordered" evidence="1">
    <location>
        <begin position="1"/>
        <end position="23"/>
    </location>
</feature>
<reference evidence="3 4" key="1">
    <citation type="submission" date="2014-08" db="EMBL/GenBank/DDBJ databases">
        <title>Genomic and Phenotypic Diversity of Colwellia psychrerythraea strains from Disparate Marine Basins.</title>
        <authorList>
            <person name="Techtmann S.M."/>
            <person name="Stelling S.C."/>
            <person name="Utturkar S.M."/>
            <person name="Alshibli N."/>
            <person name="Harris A."/>
            <person name="Brown S.D."/>
            <person name="Hazen T.C."/>
        </authorList>
    </citation>
    <scope>NUCLEOTIDE SEQUENCE [LARGE SCALE GENOMIC DNA]</scope>
    <source>
        <strain evidence="3 4">GAB14E</strain>
    </source>
</reference>
<gene>
    <name evidence="3" type="ORF">GAB14E_2083</name>
</gene>
<feature type="transmembrane region" description="Helical" evidence="2">
    <location>
        <begin position="41"/>
        <end position="60"/>
    </location>
</feature>
<dbReference type="EMBL" id="JQEC01000016">
    <property type="protein sequence ID" value="KGJ94849.1"/>
    <property type="molecule type" value="Genomic_DNA"/>
</dbReference>
<feature type="transmembrane region" description="Helical" evidence="2">
    <location>
        <begin position="172"/>
        <end position="193"/>
    </location>
</feature>
<evidence type="ECO:0000256" key="2">
    <source>
        <dbReference type="SAM" id="Phobius"/>
    </source>
</evidence>
<keyword evidence="2" id="KW-0812">Transmembrane</keyword>
<comment type="caution">
    <text evidence="3">The sequence shown here is derived from an EMBL/GenBank/DDBJ whole genome shotgun (WGS) entry which is preliminary data.</text>
</comment>
<keyword evidence="2" id="KW-1133">Transmembrane helix</keyword>